<dbReference type="EMBL" id="CP029346">
    <property type="protein sequence ID" value="AWL08325.1"/>
    <property type="molecule type" value="Genomic_DNA"/>
</dbReference>
<dbReference type="Gene3D" id="3.40.430.10">
    <property type="entry name" value="Dihydrofolate Reductase, subunit A"/>
    <property type="match status" value="1"/>
</dbReference>
<dbReference type="FunFam" id="3.40.430.10:FF:000001">
    <property type="entry name" value="Dihydrofolate reductase"/>
    <property type="match status" value="1"/>
</dbReference>
<accession>A0A2S2DSH5</accession>
<keyword evidence="10" id="KW-1185">Reference proteome</keyword>
<dbReference type="PANTHER" id="PTHR48069:SF3">
    <property type="entry name" value="DIHYDROFOLATE REDUCTASE"/>
    <property type="match status" value="1"/>
</dbReference>
<name>A0A2S2DSH5_9BACT</name>
<evidence type="ECO:0000256" key="5">
    <source>
        <dbReference type="ARBA" id="ARBA00022857"/>
    </source>
</evidence>
<dbReference type="UniPathway" id="UPA00077">
    <property type="reaction ID" value="UER00158"/>
</dbReference>
<comment type="similarity">
    <text evidence="2 8">Belongs to the dihydrofolate reductase family.</text>
</comment>
<evidence type="ECO:0000256" key="4">
    <source>
        <dbReference type="ARBA" id="ARBA00022563"/>
    </source>
</evidence>
<sequence>MIKIIVACDEKNVIGKNNQLIWHLPADLKHFKNLTTGHSIIMGRKTFDSIGKALPNRNNLVVSRQNQILADGIILCHSLEEAILKAKSLSRDDIFIIGGAEIYKQALEIADQVILTRLHDYFDGDAFFPEMPSQEWEIIQTERGITDEKNPYQYSFLTYQRIR</sequence>
<dbReference type="GO" id="GO:0070401">
    <property type="term" value="F:NADP+ binding"/>
    <property type="evidence" value="ECO:0007669"/>
    <property type="project" value="UniProtKB-ARBA"/>
</dbReference>
<proteinExistence type="inferred from homology"/>
<organism evidence="9 10">
    <name type="scientific">Aquirufa nivalisilvae</name>
    <dbReference type="NCBI Taxonomy" id="2516557"/>
    <lineage>
        <taxon>Bacteria</taxon>
        <taxon>Pseudomonadati</taxon>
        <taxon>Bacteroidota</taxon>
        <taxon>Cytophagia</taxon>
        <taxon>Cytophagales</taxon>
        <taxon>Flectobacillaceae</taxon>
        <taxon>Aquirufa</taxon>
    </lineage>
</organism>
<evidence type="ECO:0000256" key="1">
    <source>
        <dbReference type="ARBA" id="ARBA00004903"/>
    </source>
</evidence>
<comment type="function">
    <text evidence="7 8">Key enzyme in folate metabolism. Catalyzes an essential reaction for de novo glycine and purine synthesis, and for DNA precursor synthesis.</text>
</comment>
<evidence type="ECO:0000256" key="3">
    <source>
        <dbReference type="ARBA" id="ARBA00012856"/>
    </source>
</evidence>
<keyword evidence="5 8" id="KW-0521">NADP</keyword>
<gene>
    <name evidence="9" type="primary">folA</name>
    <name evidence="9" type="ORF">HME7025_00453</name>
</gene>
<keyword evidence="4 8" id="KW-0554">One-carbon metabolism</keyword>
<dbReference type="PANTHER" id="PTHR48069">
    <property type="entry name" value="DIHYDROFOLATE REDUCTASE"/>
    <property type="match status" value="1"/>
</dbReference>
<comment type="pathway">
    <text evidence="1 8">Cofactor biosynthesis; tetrahydrofolate biosynthesis; 5,6,7,8-tetrahydrofolate from 7,8-dihydrofolate: step 1/1.</text>
</comment>
<dbReference type="OrthoDB" id="9804315at2"/>
<dbReference type="RefSeq" id="WP_109324931.1">
    <property type="nucleotide sequence ID" value="NZ_CP029346.1"/>
</dbReference>
<evidence type="ECO:0000256" key="2">
    <source>
        <dbReference type="ARBA" id="ARBA00009539"/>
    </source>
</evidence>
<reference evidence="9" key="1">
    <citation type="journal article" date="2019" name="Int. J. Syst. Evol. Microbiol.">
        <title>Allopseudarcicella aquatilis gen. nov., sp. nov., isolated from freshwater.</title>
        <authorList>
            <person name="Kim H."/>
            <person name="Kang H."/>
            <person name="Joh K."/>
        </authorList>
    </citation>
    <scope>NUCLEOTIDE SEQUENCE</scope>
    <source>
        <strain evidence="9">HME7025</strain>
    </source>
</reference>
<dbReference type="PIRSF" id="PIRSF000194">
    <property type="entry name" value="DHFR"/>
    <property type="match status" value="1"/>
</dbReference>
<dbReference type="PRINTS" id="PR00070">
    <property type="entry name" value="DHFR"/>
</dbReference>
<dbReference type="InterPro" id="IPR024072">
    <property type="entry name" value="DHFR-like_dom_sf"/>
</dbReference>
<evidence type="ECO:0000313" key="10">
    <source>
        <dbReference type="Proteomes" id="UP000245468"/>
    </source>
</evidence>
<dbReference type="GO" id="GO:0004146">
    <property type="term" value="F:dihydrofolate reductase activity"/>
    <property type="evidence" value="ECO:0007669"/>
    <property type="project" value="UniProtKB-EC"/>
</dbReference>
<dbReference type="AlphaFoldDB" id="A0A2S2DSH5"/>
<dbReference type="SUPFAM" id="SSF53597">
    <property type="entry name" value="Dihydrofolate reductase-like"/>
    <property type="match status" value="1"/>
</dbReference>
<protein>
    <recommendedName>
        <fullName evidence="3 8">Dihydrofolate reductase</fullName>
        <ecNumber evidence="3 8">1.5.1.3</ecNumber>
    </recommendedName>
</protein>
<dbReference type="KEGG" id="psez:HME7025_00453"/>
<evidence type="ECO:0000313" key="9">
    <source>
        <dbReference type="EMBL" id="AWL08325.1"/>
    </source>
</evidence>
<dbReference type="EC" id="1.5.1.3" evidence="3 8"/>
<dbReference type="GO" id="GO:0046655">
    <property type="term" value="P:folic acid metabolic process"/>
    <property type="evidence" value="ECO:0007669"/>
    <property type="project" value="TreeGrafter"/>
</dbReference>
<keyword evidence="6 8" id="KW-0560">Oxidoreductase</keyword>
<dbReference type="Proteomes" id="UP000245468">
    <property type="component" value="Chromosome"/>
</dbReference>
<dbReference type="GO" id="GO:0046654">
    <property type="term" value="P:tetrahydrofolate biosynthetic process"/>
    <property type="evidence" value="ECO:0007669"/>
    <property type="project" value="UniProtKB-UniPathway"/>
</dbReference>
<evidence type="ECO:0000256" key="6">
    <source>
        <dbReference type="ARBA" id="ARBA00023002"/>
    </source>
</evidence>
<comment type="catalytic activity">
    <reaction evidence="8">
        <text>(6S)-5,6,7,8-tetrahydrofolate + NADP(+) = 7,8-dihydrofolate + NADPH + H(+)</text>
        <dbReference type="Rhea" id="RHEA:15009"/>
        <dbReference type="ChEBI" id="CHEBI:15378"/>
        <dbReference type="ChEBI" id="CHEBI:57451"/>
        <dbReference type="ChEBI" id="CHEBI:57453"/>
        <dbReference type="ChEBI" id="CHEBI:57783"/>
        <dbReference type="ChEBI" id="CHEBI:58349"/>
        <dbReference type="EC" id="1.5.1.3"/>
    </reaction>
</comment>
<dbReference type="InterPro" id="IPR001796">
    <property type="entry name" value="DHFR_dom"/>
</dbReference>
<dbReference type="Pfam" id="PF00186">
    <property type="entry name" value="DHFR_1"/>
    <property type="match status" value="1"/>
</dbReference>
<dbReference type="InterPro" id="IPR012259">
    <property type="entry name" value="DHFR"/>
</dbReference>
<dbReference type="PROSITE" id="PS51330">
    <property type="entry name" value="DHFR_2"/>
    <property type="match status" value="1"/>
</dbReference>
<dbReference type="GO" id="GO:0046452">
    <property type="term" value="P:dihydrofolate metabolic process"/>
    <property type="evidence" value="ECO:0007669"/>
    <property type="project" value="TreeGrafter"/>
</dbReference>
<evidence type="ECO:0000256" key="8">
    <source>
        <dbReference type="PIRNR" id="PIRNR000194"/>
    </source>
</evidence>
<evidence type="ECO:0000256" key="7">
    <source>
        <dbReference type="ARBA" id="ARBA00025067"/>
    </source>
</evidence>
<dbReference type="CDD" id="cd00209">
    <property type="entry name" value="DHFR"/>
    <property type="match status" value="1"/>
</dbReference>
<dbReference type="GO" id="GO:0005829">
    <property type="term" value="C:cytosol"/>
    <property type="evidence" value="ECO:0007669"/>
    <property type="project" value="TreeGrafter"/>
</dbReference>
<dbReference type="GO" id="GO:0006730">
    <property type="term" value="P:one-carbon metabolic process"/>
    <property type="evidence" value="ECO:0007669"/>
    <property type="project" value="UniProtKB-KW"/>
</dbReference>